<sequence length="115" mass="13253">IILFASHNVISDMCTKKLGYCLLQCIWCFLVLDMYALLNVHTEDTIIVGKQALLTFEQAMKEYLALINNSKNWNFPKIYSYEHLFADIQAKGTTCNFNTKPNEKIHGALKDIYDL</sequence>
<evidence type="ECO:0000313" key="2">
    <source>
        <dbReference type="Proteomes" id="UP000030671"/>
    </source>
</evidence>
<dbReference type="OrthoDB" id="3239511at2759"/>
<dbReference type="Proteomes" id="UP000030671">
    <property type="component" value="Unassembled WGS sequence"/>
</dbReference>
<gene>
    <name evidence="1" type="ORF">HETIRDRAFT_329029</name>
</gene>
<dbReference type="STRING" id="747525.W4JSA8"/>
<accession>W4JSA8</accession>
<dbReference type="EMBL" id="KI925464">
    <property type="protein sequence ID" value="ETW76447.1"/>
    <property type="molecule type" value="Genomic_DNA"/>
</dbReference>
<dbReference type="AlphaFoldDB" id="W4JSA8"/>
<feature type="non-terminal residue" evidence="1">
    <location>
        <position position="1"/>
    </location>
</feature>
<proteinExistence type="predicted"/>
<dbReference type="RefSeq" id="XP_009551352.1">
    <property type="nucleotide sequence ID" value="XM_009553057.1"/>
</dbReference>
<dbReference type="HOGENOM" id="CLU_009122_3_2_1"/>
<protein>
    <submittedName>
        <fullName evidence="1">Uncharacterized protein</fullName>
    </submittedName>
</protein>
<organism evidence="1 2">
    <name type="scientific">Heterobasidion irregulare (strain TC 32-1)</name>
    <dbReference type="NCBI Taxonomy" id="747525"/>
    <lineage>
        <taxon>Eukaryota</taxon>
        <taxon>Fungi</taxon>
        <taxon>Dikarya</taxon>
        <taxon>Basidiomycota</taxon>
        <taxon>Agaricomycotina</taxon>
        <taxon>Agaricomycetes</taxon>
        <taxon>Russulales</taxon>
        <taxon>Bondarzewiaceae</taxon>
        <taxon>Heterobasidion</taxon>
        <taxon>Heterobasidion annosum species complex</taxon>
    </lineage>
</organism>
<reference evidence="1 2" key="1">
    <citation type="journal article" date="2012" name="New Phytol.">
        <title>Insight into trade-off between wood decay and parasitism from the genome of a fungal forest pathogen.</title>
        <authorList>
            <person name="Olson A."/>
            <person name="Aerts A."/>
            <person name="Asiegbu F."/>
            <person name="Belbahri L."/>
            <person name="Bouzid O."/>
            <person name="Broberg A."/>
            <person name="Canback B."/>
            <person name="Coutinho P.M."/>
            <person name="Cullen D."/>
            <person name="Dalman K."/>
            <person name="Deflorio G."/>
            <person name="van Diepen L.T."/>
            <person name="Dunand C."/>
            <person name="Duplessis S."/>
            <person name="Durling M."/>
            <person name="Gonthier P."/>
            <person name="Grimwood J."/>
            <person name="Fossdal C.G."/>
            <person name="Hansson D."/>
            <person name="Henrissat B."/>
            <person name="Hietala A."/>
            <person name="Himmelstrand K."/>
            <person name="Hoffmeister D."/>
            <person name="Hogberg N."/>
            <person name="James T.Y."/>
            <person name="Karlsson M."/>
            <person name="Kohler A."/>
            <person name="Kues U."/>
            <person name="Lee Y.H."/>
            <person name="Lin Y.C."/>
            <person name="Lind M."/>
            <person name="Lindquist E."/>
            <person name="Lombard V."/>
            <person name="Lucas S."/>
            <person name="Lunden K."/>
            <person name="Morin E."/>
            <person name="Murat C."/>
            <person name="Park J."/>
            <person name="Raffaello T."/>
            <person name="Rouze P."/>
            <person name="Salamov A."/>
            <person name="Schmutz J."/>
            <person name="Solheim H."/>
            <person name="Stahlberg J."/>
            <person name="Velez H."/>
            <person name="de Vries R.P."/>
            <person name="Wiebenga A."/>
            <person name="Woodward S."/>
            <person name="Yakovlev I."/>
            <person name="Garbelotto M."/>
            <person name="Martin F."/>
            <person name="Grigoriev I.V."/>
            <person name="Stenlid J."/>
        </authorList>
    </citation>
    <scope>NUCLEOTIDE SEQUENCE [LARGE SCALE GENOMIC DNA]</scope>
    <source>
        <strain evidence="1 2">TC 32-1</strain>
    </source>
</reference>
<name>W4JSA8_HETIT</name>
<dbReference type="KEGG" id="hir:HETIRDRAFT_329029"/>
<evidence type="ECO:0000313" key="1">
    <source>
        <dbReference type="EMBL" id="ETW76447.1"/>
    </source>
</evidence>
<dbReference type="GeneID" id="20671466"/>
<keyword evidence="2" id="KW-1185">Reference proteome</keyword>
<dbReference type="InParanoid" id="W4JSA8"/>